<keyword evidence="6" id="KW-1185">Reference proteome</keyword>
<evidence type="ECO:0000313" key="5">
    <source>
        <dbReference type="EMBL" id="MCV9884538.1"/>
    </source>
</evidence>
<dbReference type="InterPro" id="IPR009057">
    <property type="entry name" value="Homeodomain-like_sf"/>
</dbReference>
<evidence type="ECO:0000259" key="4">
    <source>
        <dbReference type="PROSITE" id="PS01124"/>
    </source>
</evidence>
<evidence type="ECO:0000313" key="6">
    <source>
        <dbReference type="Proteomes" id="UP001526147"/>
    </source>
</evidence>
<dbReference type="InterPro" id="IPR018062">
    <property type="entry name" value="HTH_AraC-typ_CS"/>
</dbReference>
<dbReference type="RefSeq" id="WP_264141492.1">
    <property type="nucleotide sequence ID" value="NZ_JAOYEY010000020.1"/>
</dbReference>
<gene>
    <name evidence="5" type="ORF">OIH86_02615</name>
</gene>
<dbReference type="SUPFAM" id="SSF51215">
    <property type="entry name" value="Regulatory protein AraC"/>
    <property type="match status" value="1"/>
</dbReference>
<dbReference type="PANTHER" id="PTHR43280:SF2">
    <property type="entry name" value="HTH-TYPE TRANSCRIPTIONAL REGULATOR EXSA"/>
    <property type="match status" value="1"/>
</dbReference>
<keyword evidence="3" id="KW-0804">Transcription</keyword>
<name>A0ABT3DBV6_9BACI</name>
<evidence type="ECO:0000256" key="1">
    <source>
        <dbReference type="ARBA" id="ARBA00023015"/>
    </source>
</evidence>
<keyword evidence="1" id="KW-0805">Transcription regulation</keyword>
<dbReference type="Pfam" id="PF02311">
    <property type="entry name" value="AraC_binding"/>
    <property type="match status" value="1"/>
</dbReference>
<dbReference type="PROSITE" id="PS01124">
    <property type="entry name" value="HTH_ARAC_FAMILY_2"/>
    <property type="match status" value="1"/>
</dbReference>
<organism evidence="5 6">
    <name type="scientific">Metabacillus halosaccharovorans</name>
    <dbReference type="NCBI Taxonomy" id="930124"/>
    <lineage>
        <taxon>Bacteria</taxon>
        <taxon>Bacillati</taxon>
        <taxon>Bacillota</taxon>
        <taxon>Bacilli</taxon>
        <taxon>Bacillales</taxon>
        <taxon>Bacillaceae</taxon>
        <taxon>Metabacillus</taxon>
    </lineage>
</organism>
<dbReference type="InterPro" id="IPR003313">
    <property type="entry name" value="AraC-bd"/>
</dbReference>
<dbReference type="Gene3D" id="1.10.10.60">
    <property type="entry name" value="Homeodomain-like"/>
    <property type="match status" value="2"/>
</dbReference>
<keyword evidence="2" id="KW-0238">DNA-binding</keyword>
<dbReference type="Pfam" id="PF12833">
    <property type="entry name" value="HTH_18"/>
    <property type="match status" value="1"/>
</dbReference>
<dbReference type="PANTHER" id="PTHR43280">
    <property type="entry name" value="ARAC-FAMILY TRANSCRIPTIONAL REGULATOR"/>
    <property type="match status" value="1"/>
</dbReference>
<dbReference type="InterPro" id="IPR037923">
    <property type="entry name" value="HTH-like"/>
</dbReference>
<proteinExistence type="predicted"/>
<feature type="domain" description="HTH araC/xylS-type" evidence="4">
    <location>
        <begin position="166"/>
        <end position="264"/>
    </location>
</feature>
<protein>
    <submittedName>
        <fullName evidence="5">AraC family transcriptional regulator</fullName>
    </submittedName>
</protein>
<dbReference type="SUPFAM" id="SSF46689">
    <property type="entry name" value="Homeodomain-like"/>
    <property type="match status" value="2"/>
</dbReference>
<dbReference type="InterPro" id="IPR018060">
    <property type="entry name" value="HTH_AraC"/>
</dbReference>
<sequence>METEIILCEYSYHTERKHFNWKNGLENYFIRLQTEGHCVAKVNHQTKELAPGDLLLCKPGDSCELIIDEYGENQENLAICSGDYFIICRGSWLDEWWERTERPTIKQLNDSERLLVLWKEMIREKHRIYEKNQEFLDYLTRSLCLSIDMSIRDSGLSQSNLPQPVRIMKSYIEENANKPIKVEDVANHAGFSSSRASHLFKEKFGKTIIEYAIDIRLNTAIKLIKYSDMTLEQIAELSGFGSYTYFHRVFKKQHGVSPTEWNRGTGTSSLSP</sequence>
<dbReference type="Proteomes" id="UP001526147">
    <property type="component" value="Unassembled WGS sequence"/>
</dbReference>
<comment type="caution">
    <text evidence="5">The sequence shown here is derived from an EMBL/GenBank/DDBJ whole genome shotgun (WGS) entry which is preliminary data.</text>
</comment>
<accession>A0ABT3DBV6</accession>
<dbReference type="EMBL" id="JAOYEY010000020">
    <property type="protein sequence ID" value="MCV9884538.1"/>
    <property type="molecule type" value="Genomic_DNA"/>
</dbReference>
<dbReference type="SMART" id="SM00342">
    <property type="entry name" value="HTH_ARAC"/>
    <property type="match status" value="1"/>
</dbReference>
<dbReference type="PROSITE" id="PS00041">
    <property type="entry name" value="HTH_ARAC_FAMILY_1"/>
    <property type="match status" value="1"/>
</dbReference>
<reference evidence="5 6" key="1">
    <citation type="submission" date="2022-10" db="EMBL/GenBank/DDBJ databases">
        <title>Draft genome assembly of moderately radiation resistant bacterium Metabacillus halosaccharovorans.</title>
        <authorList>
            <person name="Pal S."/>
            <person name="Gopinathan A."/>
        </authorList>
    </citation>
    <scope>NUCLEOTIDE SEQUENCE [LARGE SCALE GENOMIC DNA]</scope>
    <source>
        <strain evidence="5 6">VITHBRA001</strain>
    </source>
</reference>
<evidence type="ECO:0000256" key="3">
    <source>
        <dbReference type="ARBA" id="ARBA00023163"/>
    </source>
</evidence>
<evidence type="ECO:0000256" key="2">
    <source>
        <dbReference type="ARBA" id="ARBA00023125"/>
    </source>
</evidence>